<evidence type="ECO:0000313" key="1">
    <source>
        <dbReference type="EMBL" id="OAT31913.1"/>
    </source>
</evidence>
<dbReference type="EMBL" id="LXER01000017">
    <property type="protein sequence ID" value="OAT31913.1"/>
    <property type="molecule type" value="Genomic_DNA"/>
</dbReference>
<comment type="caution">
    <text evidence="1">The sequence shown here is derived from an EMBL/GenBank/DDBJ whole genome shotgun (WGS) entry which is preliminary data.</text>
</comment>
<reference evidence="1 2" key="1">
    <citation type="submission" date="2016-04" db="EMBL/GenBank/DDBJ databases">
        <title>ATOL: Assembling a taxonomically balanced genome-scale reconstruction of the evolutionary history of the Enterobacteriaceae.</title>
        <authorList>
            <person name="Plunkett G.III."/>
            <person name="Neeno-Eckwall E.C."/>
            <person name="Glasner J.D."/>
            <person name="Perna N.T."/>
        </authorList>
    </citation>
    <scope>NUCLEOTIDE SEQUENCE [LARGE SCALE GENOMIC DNA]</scope>
    <source>
        <strain evidence="1 2">ATCC 51605</strain>
    </source>
</reference>
<dbReference type="AlphaFoldDB" id="A0A1B7IQ96"/>
<protein>
    <submittedName>
        <fullName evidence="1">Uncharacterized protein</fullName>
    </submittedName>
</protein>
<dbReference type="OrthoDB" id="6504253at2"/>
<sequence length="226" mass="25462">MLNAEQLQQLYSRANEKTLATWSVNPGCGRVREAAYYDPYKLAITSGIQPALSDPLHGLLHELHQLAVTDTKADVMPFTGLHFTFLAITMPLYHSEDIATVDPELFAIFAQQAKDLPVTISNLRLVALPNQLLIAGTPDEAGQAAKEAFAGALVKTPWREKLRERHGDIPLPPPFWHSTLLRYQAEFLPTRFRDYFKTRQTHHFGDVSAPVQLAFTNYNWTKVYGC</sequence>
<organism evidence="1 2">
    <name type="scientific">Buttiauxella brennerae ATCC 51605</name>
    <dbReference type="NCBI Taxonomy" id="1354251"/>
    <lineage>
        <taxon>Bacteria</taxon>
        <taxon>Pseudomonadati</taxon>
        <taxon>Pseudomonadota</taxon>
        <taxon>Gammaproteobacteria</taxon>
        <taxon>Enterobacterales</taxon>
        <taxon>Enterobacteriaceae</taxon>
        <taxon>Buttiauxella</taxon>
    </lineage>
</organism>
<evidence type="ECO:0000313" key="2">
    <source>
        <dbReference type="Proteomes" id="UP000078410"/>
    </source>
</evidence>
<name>A0A1B7IQ96_9ENTR</name>
<proteinExistence type="predicted"/>
<keyword evidence="2" id="KW-1185">Reference proteome</keyword>
<accession>A0A1B7IQ96</accession>
<dbReference type="PATRIC" id="fig|1354251.4.peg.1864"/>
<dbReference type="RefSeq" id="WP_064558888.1">
    <property type="nucleotide sequence ID" value="NZ_LXER01000017.1"/>
</dbReference>
<gene>
    <name evidence="1" type="ORF">M975_1805</name>
</gene>
<dbReference type="Proteomes" id="UP000078410">
    <property type="component" value="Unassembled WGS sequence"/>
</dbReference>